<sequence length="417" mass="44550">MHVGVISLYRELLLLQLCCHLISEACTIFDKGSGLKMTSLQQFSLSDLSGTLGNLFSSVTSVAGIPLNALLPLETLSTSSSECPMECLTTLTAYTDKQRGIYVMLRAEDVRQFVGYTALDAPAMLCARSQGYCGADVPLFLYYSDQNRDYYIGLKSNIQPTYSVQYQGSPLCYVWTNSSYSTTTTTTTATSSTTTVLSVTFDNTTTAYNATTSSTFTTSSNWTSNGNTSAAWNSTTTTQPSTTNLTSPTGNITSTTTVATTTVVLGNTTVAGLSTTTLSTTTTTVTGSTTTLPNTNTSFIPETTDKSPHGPKKKSFNFWPLVLAGMVGLGVLVITIGSKFILIDSIFQLALSTITIIRSGRRALIRPQKNSRSPPPPYPYNLDGTSDLPPAPVSSMSAPQPFTVNPTMDIPFVPPTA</sequence>
<protein>
    <submittedName>
        <fullName evidence="4">Uncharacterized protein</fullName>
    </submittedName>
</protein>
<gene>
    <name evidence="4" type="primary">Acey_s0010.g1171</name>
    <name evidence="4" type="synonym">Acey-cwp-4</name>
    <name evidence="4" type="ORF">Y032_0010g1171</name>
</gene>
<feature type="chain" id="PRO_5001489462" evidence="3">
    <location>
        <begin position="28"/>
        <end position="417"/>
    </location>
</feature>
<keyword evidence="3" id="KW-0732">Signal</keyword>
<dbReference type="OrthoDB" id="5876823at2759"/>
<dbReference type="EMBL" id="JARK01001346">
    <property type="protein sequence ID" value="EYC26467.1"/>
    <property type="molecule type" value="Genomic_DNA"/>
</dbReference>
<evidence type="ECO:0000256" key="1">
    <source>
        <dbReference type="SAM" id="MobiDB-lite"/>
    </source>
</evidence>
<keyword evidence="2" id="KW-1133">Transmembrane helix</keyword>
<keyword evidence="2" id="KW-0472">Membrane</keyword>
<proteinExistence type="predicted"/>
<comment type="caution">
    <text evidence="4">The sequence shown here is derived from an EMBL/GenBank/DDBJ whole genome shotgun (WGS) entry which is preliminary data.</text>
</comment>
<feature type="signal peptide" evidence="3">
    <location>
        <begin position="1"/>
        <end position="27"/>
    </location>
</feature>
<dbReference type="Proteomes" id="UP000024635">
    <property type="component" value="Unassembled WGS sequence"/>
</dbReference>
<evidence type="ECO:0000256" key="2">
    <source>
        <dbReference type="SAM" id="Phobius"/>
    </source>
</evidence>
<feature type="region of interest" description="Disordered" evidence="1">
    <location>
        <begin position="283"/>
        <end position="311"/>
    </location>
</feature>
<reference evidence="5" key="1">
    <citation type="journal article" date="2015" name="Nat. Genet.">
        <title>The genome and transcriptome of the zoonotic hookworm Ancylostoma ceylanicum identify infection-specific gene families.</title>
        <authorList>
            <person name="Schwarz E.M."/>
            <person name="Hu Y."/>
            <person name="Antoshechkin I."/>
            <person name="Miller M.M."/>
            <person name="Sternberg P.W."/>
            <person name="Aroian R.V."/>
        </authorList>
    </citation>
    <scope>NUCLEOTIDE SEQUENCE</scope>
    <source>
        <strain evidence="5">HY135</strain>
    </source>
</reference>
<evidence type="ECO:0000256" key="3">
    <source>
        <dbReference type="SAM" id="SignalP"/>
    </source>
</evidence>
<evidence type="ECO:0000313" key="5">
    <source>
        <dbReference type="Proteomes" id="UP000024635"/>
    </source>
</evidence>
<accession>A0A016VHH9</accession>
<keyword evidence="5" id="KW-1185">Reference proteome</keyword>
<evidence type="ECO:0000313" key="4">
    <source>
        <dbReference type="EMBL" id="EYC26467.1"/>
    </source>
</evidence>
<organism evidence="4 5">
    <name type="scientific">Ancylostoma ceylanicum</name>
    <dbReference type="NCBI Taxonomy" id="53326"/>
    <lineage>
        <taxon>Eukaryota</taxon>
        <taxon>Metazoa</taxon>
        <taxon>Ecdysozoa</taxon>
        <taxon>Nematoda</taxon>
        <taxon>Chromadorea</taxon>
        <taxon>Rhabditida</taxon>
        <taxon>Rhabditina</taxon>
        <taxon>Rhabditomorpha</taxon>
        <taxon>Strongyloidea</taxon>
        <taxon>Ancylostomatidae</taxon>
        <taxon>Ancylostomatinae</taxon>
        <taxon>Ancylostoma</taxon>
    </lineage>
</organism>
<name>A0A016VHH9_9BILA</name>
<dbReference type="AlphaFoldDB" id="A0A016VHH9"/>
<keyword evidence="2" id="KW-0812">Transmembrane</keyword>
<feature type="transmembrane region" description="Helical" evidence="2">
    <location>
        <begin position="316"/>
        <end position="334"/>
    </location>
</feature>
<feature type="compositionally biased region" description="Low complexity" evidence="1">
    <location>
        <begin position="283"/>
        <end position="297"/>
    </location>
</feature>
<dbReference type="STRING" id="53326.A0A016VHH9"/>
<feature type="region of interest" description="Disordered" evidence="1">
    <location>
        <begin position="367"/>
        <end position="402"/>
    </location>
</feature>